<dbReference type="AlphaFoldDB" id="A0A4Y2C0F7"/>
<sequence>MTTGNCLSLDTASLWFASSGSDVPRTSSRFPWLCWRWVVEWSAALTHSCPCPRRRRQGVRSGFGLFAFNSVLLHFGSGRWLVHCQNRERGSLVCLPSMASISCHCWDHPGVTRAFRQSGDVGALGGSCTFQVVAVLTFCALAIEGARLVLRLVNELR</sequence>
<comment type="caution">
    <text evidence="1">The sequence shown here is derived from an EMBL/GenBank/DDBJ whole genome shotgun (WGS) entry which is preliminary data.</text>
</comment>
<keyword evidence="2" id="KW-1185">Reference proteome</keyword>
<proteinExistence type="predicted"/>
<gene>
    <name evidence="1" type="ORF">AVEN_84925_1</name>
</gene>
<dbReference type="EMBL" id="BGPR01000128">
    <property type="protein sequence ID" value="GBL97215.1"/>
    <property type="molecule type" value="Genomic_DNA"/>
</dbReference>
<evidence type="ECO:0000313" key="1">
    <source>
        <dbReference type="EMBL" id="GBL97215.1"/>
    </source>
</evidence>
<evidence type="ECO:0000313" key="2">
    <source>
        <dbReference type="Proteomes" id="UP000499080"/>
    </source>
</evidence>
<accession>A0A4Y2C0F7</accession>
<name>A0A4Y2C0F7_ARAVE</name>
<organism evidence="1 2">
    <name type="scientific">Araneus ventricosus</name>
    <name type="common">Orbweaver spider</name>
    <name type="synonym">Epeira ventricosa</name>
    <dbReference type="NCBI Taxonomy" id="182803"/>
    <lineage>
        <taxon>Eukaryota</taxon>
        <taxon>Metazoa</taxon>
        <taxon>Ecdysozoa</taxon>
        <taxon>Arthropoda</taxon>
        <taxon>Chelicerata</taxon>
        <taxon>Arachnida</taxon>
        <taxon>Araneae</taxon>
        <taxon>Araneomorphae</taxon>
        <taxon>Entelegynae</taxon>
        <taxon>Araneoidea</taxon>
        <taxon>Araneidae</taxon>
        <taxon>Araneus</taxon>
    </lineage>
</organism>
<protein>
    <submittedName>
        <fullName evidence="1">Uncharacterized protein</fullName>
    </submittedName>
</protein>
<dbReference type="Proteomes" id="UP000499080">
    <property type="component" value="Unassembled WGS sequence"/>
</dbReference>
<reference evidence="1 2" key="1">
    <citation type="journal article" date="2019" name="Sci. Rep.">
        <title>Orb-weaving spider Araneus ventricosus genome elucidates the spidroin gene catalogue.</title>
        <authorList>
            <person name="Kono N."/>
            <person name="Nakamura H."/>
            <person name="Ohtoshi R."/>
            <person name="Moran D.A.P."/>
            <person name="Shinohara A."/>
            <person name="Yoshida Y."/>
            <person name="Fujiwara M."/>
            <person name="Mori M."/>
            <person name="Tomita M."/>
            <person name="Arakawa K."/>
        </authorList>
    </citation>
    <scope>NUCLEOTIDE SEQUENCE [LARGE SCALE GENOMIC DNA]</scope>
</reference>